<accession>A0A0A9H807</accession>
<reference evidence="1" key="1">
    <citation type="submission" date="2014-09" db="EMBL/GenBank/DDBJ databases">
        <authorList>
            <person name="Magalhaes I.L.F."/>
            <person name="Oliveira U."/>
            <person name="Santos F.R."/>
            <person name="Vidigal T.H.D.A."/>
            <person name="Brescovit A.D."/>
            <person name="Santos A.J."/>
        </authorList>
    </citation>
    <scope>NUCLEOTIDE SEQUENCE</scope>
    <source>
        <tissue evidence="1">Shoot tissue taken approximately 20 cm above the soil surface</tissue>
    </source>
</reference>
<protein>
    <submittedName>
        <fullName evidence="1">Uncharacterized protein</fullName>
    </submittedName>
</protein>
<dbReference type="EMBL" id="GBRH01165014">
    <property type="protein sequence ID" value="JAE32882.1"/>
    <property type="molecule type" value="Transcribed_RNA"/>
</dbReference>
<sequence>MGWLESMCTGLSDDAKKVSVGLSGEKKFRQTFSNGHLKAWSLYIPHPPVHLVTLPVLKPILPSSTLRSKRSELN</sequence>
<evidence type="ECO:0000313" key="1">
    <source>
        <dbReference type="EMBL" id="JAE32882.1"/>
    </source>
</evidence>
<organism evidence="1">
    <name type="scientific">Arundo donax</name>
    <name type="common">Giant reed</name>
    <name type="synonym">Donax arundinaceus</name>
    <dbReference type="NCBI Taxonomy" id="35708"/>
    <lineage>
        <taxon>Eukaryota</taxon>
        <taxon>Viridiplantae</taxon>
        <taxon>Streptophyta</taxon>
        <taxon>Embryophyta</taxon>
        <taxon>Tracheophyta</taxon>
        <taxon>Spermatophyta</taxon>
        <taxon>Magnoliopsida</taxon>
        <taxon>Liliopsida</taxon>
        <taxon>Poales</taxon>
        <taxon>Poaceae</taxon>
        <taxon>PACMAD clade</taxon>
        <taxon>Arundinoideae</taxon>
        <taxon>Arundineae</taxon>
        <taxon>Arundo</taxon>
    </lineage>
</organism>
<reference evidence="1" key="2">
    <citation type="journal article" date="2015" name="Data Brief">
        <title>Shoot transcriptome of the giant reed, Arundo donax.</title>
        <authorList>
            <person name="Barrero R.A."/>
            <person name="Guerrero F.D."/>
            <person name="Moolhuijzen P."/>
            <person name="Goolsby J.A."/>
            <person name="Tidwell J."/>
            <person name="Bellgard S.E."/>
            <person name="Bellgard M.I."/>
        </authorList>
    </citation>
    <scope>NUCLEOTIDE SEQUENCE</scope>
    <source>
        <tissue evidence="1">Shoot tissue taken approximately 20 cm above the soil surface</tissue>
    </source>
</reference>
<name>A0A0A9H807_ARUDO</name>
<proteinExistence type="predicted"/>
<dbReference type="AlphaFoldDB" id="A0A0A9H807"/>